<dbReference type="EMBL" id="CAXAMN010028373">
    <property type="protein sequence ID" value="CAK9116353.1"/>
    <property type="molecule type" value="Genomic_DNA"/>
</dbReference>
<comment type="caution">
    <text evidence="2">The sequence shown here is derived from an EMBL/GenBank/DDBJ whole genome shotgun (WGS) entry which is preliminary data.</text>
</comment>
<proteinExistence type="predicted"/>
<organism evidence="2 3">
    <name type="scientific">Durusdinium trenchii</name>
    <dbReference type="NCBI Taxonomy" id="1381693"/>
    <lineage>
        <taxon>Eukaryota</taxon>
        <taxon>Sar</taxon>
        <taxon>Alveolata</taxon>
        <taxon>Dinophyceae</taxon>
        <taxon>Suessiales</taxon>
        <taxon>Symbiodiniaceae</taxon>
        <taxon>Durusdinium</taxon>
    </lineage>
</organism>
<name>A0ABP0SV95_9DINO</name>
<feature type="region of interest" description="Disordered" evidence="1">
    <location>
        <begin position="21"/>
        <end position="46"/>
    </location>
</feature>
<feature type="region of interest" description="Disordered" evidence="1">
    <location>
        <begin position="93"/>
        <end position="114"/>
    </location>
</feature>
<dbReference type="Proteomes" id="UP001642484">
    <property type="component" value="Unassembled WGS sequence"/>
</dbReference>
<gene>
    <name evidence="2" type="ORF">CCMP2556_LOCUS53963</name>
</gene>
<keyword evidence="3" id="KW-1185">Reference proteome</keyword>
<feature type="compositionally biased region" description="Basic residues" evidence="1">
    <location>
        <begin position="105"/>
        <end position="114"/>
    </location>
</feature>
<sequence>MKTLQAAAAWRGMRPCAVQVGGVGAAPHSGDPTNSESHTAEQTDECSDHGMVLRCAVAQTLSSQWRSLRHRGGEPTGPAASHCEEATWIVRHRSEEPTQAGMWRKQGRRQTAHV</sequence>
<evidence type="ECO:0000256" key="1">
    <source>
        <dbReference type="SAM" id="MobiDB-lite"/>
    </source>
</evidence>
<reference evidence="2 3" key="1">
    <citation type="submission" date="2024-02" db="EMBL/GenBank/DDBJ databases">
        <authorList>
            <person name="Chen Y."/>
            <person name="Shah S."/>
            <person name="Dougan E. K."/>
            <person name="Thang M."/>
            <person name="Chan C."/>
        </authorList>
    </citation>
    <scope>NUCLEOTIDE SEQUENCE [LARGE SCALE GENOMIC DNA]</scope>
</reference>
<evidence type="ECO:0000313" key="3">
    <source>
        <dbReference type="Proteomes" id="UP001642484"/>
    </source>
</evidence>
<evidence type="ECO:0000313" key="2">
    <source>
        <dbReference type="EMBL" id="CAK9116353.1"/>
    </source>
</evidence>
<protein>
    <submittedName>
        <fullName evidence="2">Uncharacterized protein</fullName>
    </submittedName>
</protein>
<accession>A0ABP0SV95</accession>